<feature type="compositionally biased region" description="Pro residues" evidence="2">
    <location>
        <begin position="322"/>
        <end position="334"/>
    </location>
</feature>
<feature type="compositionally biased region" description="Low complexity" evidence="2">
    <location>
        <begin position="238"/>
        <end position="321"/>
    </location>
</feature>
<name>A0A2A6BVV7_PRIPA</name>
<evidence type="ECO:0000256" key="2">
    <source>
        <dbReference type="SAM" id="MobiDB-lite"/>
    </source>
</evidence>
<keyword evidence="1" id="KW-0378">Hydrolase</keyword>
<evidence type="ECO:0000313" key="4">
    <source>
        <dbReference type="Proteomes" id="UP000005239"/>
    </source>
</evidence>
<sequence>MILDSSPLWKTRLDAYRSLRSRAECKVGHIMFLFHSKNSNVAEAHASLTTMLGLSDSKEFTKWFANKVGFLKIKESKLIQARDRQKVVEFYSSPIDIPVISGEAVDAPSSLVLLPARNFSPTRAPLSNVPSLAETPCTLLRKLSFKSTASPSTSSSLSFPPPPPGFSHLSFPPPPPGITHSLSESPSLASSQSLLSSSSLPPSLVNSHVPSSPTLSSLPSSIPFSLLDHSYFSSPSSSLAVSPPPSSSSHSHSLPPSDPSVHPSSSHPIAHSSFPIHSSLPPSSSSHLIPHSSFPLHSSFPPSSSPHLIPLSASPTRSSLPPSSPSPSHSPGPSPTKSARISIPVATPRGRGTGVRGGRRPLPPPPTPLDESEIPDDSSATAHWKKKLFEKGQLVDRMRRLKNEYGRKLRTALKHMGVTSIEALPKVPGPVSPMELKLAKEVSQLKRKLRQKRAPLSSPVAPKLFLAKTSDGYRSEVKYASLRLTTLGVSDAKQGQVMDVVAQMLDVRINETPCESTVRSWVPAIALLNRMHQAEVLEQNEEGLTLLRDETTKKGDKIQQHAVSLESKRILYLGFTAVPDKSALTAFDSLRARVESLAPFSSSSSPSQLFHQFVCKITNLMSDRASTEILFNKIFKSVRDRFLELKEGWSSLTPEEQEKAQLLLVHYCQLHSVSNLFGVVSREMVLHESESRQHPVDSSTAGFATVIREIPRYLSSRSAGGHREHREWKEWGKKVGITDTTMPALQGHRFNIQFLIAARIFMQREFILKFIEYAPKTMEDLDRLLRDELVLVQLQILGLLDQKITGPLWRIAENLGVIEGGQYHRDLLIFVDACIGNPSLFFSGECPTISIPPSFELFREEGILMRSLVDSSPSPLALDVAVRVLRSCASYLKDVLSQTMAGGIYSNPTDEVVESAQSAPATNRAVESAFAYMDYLYRRSPNTRFFRYDAITCFVLNHVAEWLDGKSTRERTLILEKALKGRNEIVREEQKRADQLGEAIVRKMEAEKVDYERKVLRSDVRKSKITQELGTTGLLYTESMIDCAIHGLRQSDAINLIKGQLRYRKKVLGQVATHRMSYRFSEGGVQLSLDTLVSHLKELVGADSTSGALEEDDFRSFYLGRTCELTCDITLSDGNVIDGECTIDNIISDGSGEVTIHLNGSSGIFTISRSLFEDLINDDAIVPL</sequence>
<feature type="region of interest" description="Disordered" evidence="2">
    <location>
        <begin position="238"/>
        <end position="381"/>
    </location>
</feature>
<protein>
    <submittedName>
        <fullName evidence="3">Uncharacterized protein</fullName>
    </submittedName>
</protein>
<feature type="compositionally biased region" description="Low complexity" evidence="2">
    <location>
        <begin position="181"/>
        <end position="194"/>
    </location>
</feature>
<accession>A0A8R1Z2Z5</accession>
<keyword evidence="1" id="KW-0540">Nuclease</keyword>
<dbReference type="OrthoDB" id="6159600at2759"/>
<accession>A0A2A6BVV7</accession>
<feature type="compositionally biased region" description="Pro residues" evidence="2">
    <location>
        <begin position="159"/>
        <end position="177"/>
    </location>
</feature>
<dbReference type="GO" id="GO:0000175">
    <property type="term" value="F:3'-5'-RNA exonuclease activity"/>
    <property type="evidence" value="ECO:0007669"/>
    <property type="project" value="InterPro"/>
</dbReference>
<dbReference type="PANTHER" id="PTHR11046">
    <property type="entry name" value="OLIGORIBONUCLEASE, MITOCHONDRIAL"/>
    <property type="match status" value="1"/>
</dbReference>
<feature type="region of interest" description="Disordered" evidence="2">
    <location>
        <begin position="151"/>
        <end position="194"/>
    </location>
</feature>
<reference evidence="4" key="1">
    <citation type="journal article" date="2008" name="Nat. Genet.">
        <title>The Pristionchus pacificus genome provides a unique perspective on nematode lifestyle and parasitism.</title>
        <authorList>
            <person name="Dieterich C."/>
            <person name="Clifton S.W."/>
            <person name="Schuster L.N."/>
            <person name="Chinwalla A."/>
            <person name="Delehaunty K."/>
            <person name="Dinkelacker I."/>
            <person name="Fulton L."/>
            <person name="Fulton R."/>
            <person name="Godfrey J."/>
            <person name="Minx P."/>
            <person name="Mitreva M."/>
            <person name="Roeseler W."/>
            <person name="Tian H."/>
            <person name="Witte H."/>
            <person name="Yang S.P."/>
            <person name="Wilson R.K."/>
            <person name="Sommer R.J."/>
        </authorList>
    </citation>
    <scope>NUCLEOTIDE SEQUENCE [LARGE SCALE GENOMIC DNA]</scope>
    <source>
        <strain evidence="4">PS312</strain>
    </source>
</reference>
<dbReference type="InterPro" id="IPR022894">
    <property type="entry name" value="Oligoribonuclease"/>
</dbReference>
<organism evidence="3 4">
    <name type="scientific">Pristionchus pacificus</name>
    <name type="common">Parasitic nematode worm</name>
    <dbReference type="NCBI Taxonomy" id="54126"/>
    <lineage>
        <taxon>Eukaryota</taxon>
        <taxon>Metazoa</taxon>
        <taxon>Ecdysozoa</taxon>
        <taxon>Nematoda</taxon>
        <taxon>Chromadorea</taxon>
        <taxon>Rhabditida</taxon>
        <taxon>Rhabditina</taxon>
        <taxon>Diplogasteromorpha</taxon>
        <taxon>Diplogasteroidea</taxon>
        <taxon>Neodiplogasteridae</taxon>
        <taxon>Pristionchus</taxon>
    </lineage>
</organism>
<keyword evidence="4" id="KW-1185">Reference proteome</keyword>
<proteinExistence type="predicted"/>
<dbReference type="AlphaFoldDB" id="A0A2A6BVV7"/>
<evidence type="ECO:0000256" key="1">
    <source>
        <dbReference type="ARBA" id="ARBA00022722"/>
    </source>
</evidence>
<dbReference type="PANTHER" id="PTHR11046:SF25">
    <property type="match status" value="1"/>
</dbReference>
<dbReference type="EnsemblMetazoa" id="PPA42701.1">
    <property type="protein sequence ID" value="PPA42701.1"/>
    <property type="gene ID" value="WBGene00281070"/>
</dbReference>
<dbReference type="Proteomes" id="UP000005239">
    <property type="component" value="Unassembled WGS sequence"/>
</dbReference>
<gene>
    <name evidence="3" type="primary">WBGene00281070</name>
</gene>
<reference evidence="3" key="2">
    <citation type="submission" date="2022-06" db="UniProtKB">
        <authorList>
            <consortium name="EnsemblMetazoa"/>
        </authorList>
    </citation>
    <scope>IDENTIFICATION</scope>
    <source>
        <strain evidence="3">PS312</strain>
    </source>
</reference>
<evidence type="ECO:0000313" key="3">
    <source>
        <dbReference type="EnsemblMetazoa" id="PPA42701.1"/>
    </source>
</evidence>